<dbReference type="EMBL" id="CADCWF010000135">
    <property type="protein sequence ID" value="CAA9555815.1"/>
    <property type="molecule type" value="Genomic_DNA"/>
</dbReference>
<dbReference type="GO" id="GO:0003677">
    <property type="term" value="F:DNA binding"/>
    <property type="evidence" value="ECO:0007669"/>
    <property type="project" value="UniProtKB-KW"/>
</dbReference>
<feature type="domain" description="HTH gntR-type" evidence="4">
    <location>
        <begin position="10"/>
        <end position="77"/>
    </location>
</feature>
<dbReference type="SMART" id="SM00895">
    <property type="entry name" value="FCD"/>
    <property type="match status" value="1"/>
</dbReference>
<evidence type="ECO:0000313" key="5">
    <source>
        <dbReference type="EMBL" id="CAA9555815.1"/>
    </source>
</evidence>
<keyword evidence="3" id="KW-0804">Transcription</keyword>
<dbReference type="SUPFAM" id="SSF48008">
    <property type="entry name" value="GntR ligand-binding domain-like"/>
    <property type="match status" value="1"/>
</dbReference>
<keyword evidence="2" id="KW-0238">DNA-binding</keyword>
<evidence type="ECO:0000256" key="1">
    <source>
        <dbReference type="ARBA" id="ARBA00023015"/>
    </source>
</evidence>
<dbReference type="InterPro" id="IPR036390">
    <property type="entry name" value="WH_DNA-bd_sf"/>
</dbReference>
<dbReference type="PROSITE" id="PS50949">
    <property type="entry name" value="HTH_GNTR"/>
    <property type="match status" value="1"/>
</dbReference>
<dbReference type="Gene3D" id="1.20.120.530">
    <property type="entry name" value="GntR ligand-binding domain-like"/>
    <property type="match status" value="1"/>
</dbReference>
<organism evidence="5">
    <name type="scientific">uncultured Thermomicrobiales bacterium</name>
    <dbReference type="NCBI Taxonomy" id="1645740"/>
    <lineage>
        <taxon>Bacteria</taxon>
        <taxon>Pseudomonadati</taxon>
        <taxon>Thermomicrobiota</taxon>
        <taxon>Thermomicrobia</taxon>
        <taxon>Thermomicrobiales</taxon>
        <taxon>environmental samples</taxon>
    </lineage>
</organism>
<dbReference type="SUPFAM" id="SSF46785">
    <property type="entry name" value="Winged helix' DNA-binding domain"/>
    <property type="match status" value="1"/>
</dbReference>
<dbReference type="InterPro" id="IPR000524">
    <property type="entry name" value="Tscrpt_reg_HTH_GntR"/>
</dbReference>
<dbReference type="PANTHER" id="PTHR43537">
    <property type="entry name" value="TRANSCRIPTIONAL REGULATOR, GNTR FAMILY"/>
    <property type="match status" value="1"/>
</dbReference>
<sequence>MTDFSAIKQQPLSQTLLITLREAIIGGQLKPGQPLVQSRLATQFGVSRAPLREALNRLEEEGFVKTVPYKGSAVAPLTHKNVEEIRSLRRMLEEFAGQLIIADLRPDQLAEIESVYHRMGGAAGRGEVDAVDAEDLALHEKICELSGHSLLIEIWNRYANQFRRVLTFTNRVNHDLGLIVEMHEPLIEAFRHRDRAALRDFYLNHATDLNAYLPADWQDDGAWGGGSDGNGRAAPSLLELLNRESA</sequence>
<evidence type="ECO:0000256" key="3">
    <source>
        <dbReference type="ARBA" id="ARBA00023163"/>
    </source>
</evidence>
<dbReference type="Gene3D" id="1.10.10.10">
    <property type="entry name" value="Winged helix-like DNA-binding domain superfamily/Winged helix DNA-binding domain"/>
    <property type="match status" value="1"/>
</dbReference>
<dbReference type="PRINTS" id="PR00035">
    <property type="entry name" value="HTHGNTR"/>
</dbReference>
<dbReference type="InterPro" id="IPR011711">
    <property type="entry name" value="GntR_C"/>
</dbReference>
<protein>
    <recommendedName>
        <fullName evidence="4">HTH gntR-type domain-containing protein</fullName>
    </recommendedName>
</protein>
<dbReference type="GO" id="GO:0003700">
    <property type="term" value="F:DNA-binding transcription factor activity"/>
    <property type="evidence" value="ECO:0007669"/>
    <property type="project" value="InterPro"/>
</dbReference>
<dbReference type="InterPro" id="IPR008920">
    <property type="entry name" value="TF_FadR/GntR_C"/>
</dbReference>
<dbReference type="AlphaFoldDB" id="A0A6J4UQC1"/>
<keyword evidence="1" id="KW-0805">Transcription regulation</keyword>
<accession>A0A6J4UQC1</accession>
<evidence type="ECO:0000259" key="4">
    <source>
        <dbReference type="PROSITE" id="PS50949"/>
    </source>
</evidence>
<dbReference type="PANTHER" id="PTHR43537:SF5">
    <property type="entry name" value="UXU OPERON TRANSCRIPTIONAL REGULATOR"/>
    <property type="match status" value="1"/>
</dbReference>
<evidence type="ECO:0000256" key="2">
    <source>
        <dbReference type="ARBA" id="ARBA00023125"/>
    </source>
</evidence>
<dbReference type="SMART" id="SM00345">
    <property type="entry name" value="HTH_GNTR"/>
    <property type="match status" value="1"/>
</dbReference>
<dbReference type="Pfam" id="PF07729">
    <property type="entry name" value="FCD"/>
    <property type="match status" value="1"/>
</dbReference>
<reference evidence="5" key="1">
    <citation type="submission" date="2020-02" db="EMBL/GenBank/DDBJ databases">
        <authorList>
            <person name="Meier V. D."/>
        </authorList>
    </citation>
    <scope>NUCLEOTIDE SEQUENCE</scope>
    <source>
        <strain evidence="5">AVDCRST_MAG59</strain>
    </source>
</reference>
<dbReference type="Pfam" id="PF00392">
    <property type="entry name" value="GntR"/>
    <property type="match status" value="1"/>
</dbReference>
<dbReference type="CDD" id="cd07377">
    <property type="entry name" value="WHTH_GntR"/>
    <property type="match status" value="1"/>
</dbReference>
<gene>
    <name evidence="5" type="ORF">AVDCRST_MAG59-2145</name>
</gene>
<dbReference type="InterPro" id="IPR036388">
    <property type="entry name" value="WH-like_DNA-bd_sf"/>
</dbReference>
<name>A0A6J4UQC1_9BACT</name>
<proteinExistence type="predicted"/>